<name>A0ABD3MCD9_9STRA</name>
<dbReference type="PANTHER" id="PTHR47443">
    <property type="entry name" value="ACYL-COA N-ACYLTRANSFERASES (NAT) SUPERFAMILY PROTEIN"/>
    <property type="match status" value="1"/>
</dbReference>
<dbReference type="Pfam" id="PF00583">
    <property type="entry name" value="Acetyltransf_1"/>
    <property type="match status" value="1"/>
</dbReference>
<gene>
    <name evidence="2" type="ORF">ACHAWU_000136</name>
</gene>
<dbReference type="PROSITE" id="PS51186">
    <property type="entry name" value="GNAT"/>
    <property type="match status" value="1"/>
</dbReference>
<evidence type="ECO:0000313" key="2">
    <source>
        <dbReference type="EMBL" id="KAL3761649.1"/>
    </source>
</evidence>
<dbReference type="Proteomes" id="UP001530293">
    <property type="component" value="Unassembled WGS sequence"/>
</dbReference>
<dbReference type="InterPro" id="IPR016181">
    <property type="entry name" value="Acyl_CoA_acyltransferase"/>
</dbReference>
<dbReference type="CDD" id="cd04301">
    <property type="entry name" value="NAT_SF"/>
    <property type="match status" value="1"/>
</dbReference>
<keyword evidence="3" id="KW-1185">Reference proteome</keyword>
<dbReference type="EMBL" id="JALLBG020000148">
    <property type="protein sequence ID" value="KAL3761649.1"/>
    <property type="molecule type" value="Genomic_DNA"/>
</dbReference>
<reference evidence="2 3" key="1">
    <citation type="submission" date="2024-10" db="EMBL/GenBank/DDBJ databases">
        <title>Updated reference genomes for cyclostephanoid diatoms.</title>
        <authorList>
            <person name="Roberts W.R."/>
            <person name="Alverson A.J."/>
        </authorList>
    </citation>
    <scope>NUCLEOTIDE SEQUENCE [LARGE SCALE GENOMIC DNA]</scope>
    <source>
        <strain evidence="2 3">AJA232-27</strain>
    </source>
</reference>
<comment type="caution">
    <text evidence="2">The sequence shown here is derived from an EMBL/GenBank/DDBJ whole genome shotgun (WGS) entry which is preliminary data.</text>
</comment>
<dbReference type="PANTHER" id="PTHR47443:SF3">
    <property type="entry name" value="GCN5-RELATED N-ACETYLTRANSFERASE 4, CHLOROPLASTIC"/>
    <property type="match status" value="1"/>
</dbReference>
<sequence>MATTVSSSNVASLVTIASTSPNQSLVHQILQGATRKLLLIGNDESTDSSVISHPVKISQKEDITSRVGQYTYYVREGHRSEINAITDMLMKSFHPDSKPSFDSYIRRYKYNHLQMCFDAIDECDRGLFVACAVSMPTISSESSSDDQQHQQQIEQIIGFCSVDGRTPDPSCKIEFLTPSTLAGTSPRPYLSDLGVSTMHRRRGIGNMLVRACEHWAWNRGYDTLYLKVEKENVGAVRLYSALGYTKTKLQWDNDSFVDKKSFGSGSNILLMEKSTNKSGTTRQIRTWI</sequence>
<accession>A0ABD3MCD9</accession>
<evidence type="ECO:0000259" key="1">
    <source>
        <dbReference type="PROSITE" id="PS51186"/>
    </source>
</evidence>
<evidence type="ECO:0000313" key="3">
    <source>
        <dbReference type="Proteomes" id="UP001530293"/>
    </source>
</evidence>
<dbReference type="AlphaFoldDB" id="A0ABD3MCD9"/>
<dbReference type="InterPro" id="IPR000182">
    <property type="entry name" value="GNAT_dom"/>
</dbReference>
<organism evidence="2 3">
    <name type="scientific">Discostella pseudostelligera</name>
    <dbReference type="NCBI Taxonomy" id="259834"/>
    <lineage>
        <taxon>Eukaryota</taxon>
        <taxon>Sar</taxon>
        <taxon>Stramenopiles</taxon>
        <taxon>Ochrophyta</taxon>
        <taxon>Bacillariophyta</taxon>
        <taxon>Coscinodiscophyceae</taxon>
        <taxon>Thalassiosirophycidae</taxon>
        <taxon>Stephanodiscales</taxon>
        <taxon>Stephanodiscaceae</taxon>
        <taxon>Discostella</taxon>
    </lineage>
</organism>
<protein>
    <recommendedName>
        <fullName evidence="1">N-acetyltransferase domain-containing protein</fullName>
    </recommendedName>
</protein>
<feature type="domain" description="N-acetyltransferase" evidence="1">
    <location>
        <begin position="103"/>
        <end position="263"/>
    </location>
</feature>
<dbReference type="Gene3D" id="3.40.630.30">
    <property type="match status" value="1"/>
</dbReference>
<proteinExistence type="predicted"/>
<dbReference type="SUPFAM" id="SSF55729">
    <property type="entry name" value="Acyl-CoA N-acyltransferases (Nat)"/>
    <property type="match status" value="1"/>
</dbReference>